<dbReference type="Proteomes" id="UP000276133">
    <property type="component" value="Unassembled WGS sequence"/>
</dbReference>
<name>A0A3M7SZL9_BRAPC</name>
<proteinExistence type="predicted"/>
<gene>
    <name evidence="1" type="ORF">BpHYR1_004769</name>
</gene>
<dbReference type="EMBL" id="REGN01000530">
    <property type="protein sequence ID" value="RNA41214.1"/>
    <property type="molecule type" value="Genomic_DNA"/>
</dbReference>
<evidence type="ECO:0000313" key="2">
    <source>
        <dbReference type="Proteomes" id="UP000276133"/>
    </source>
</evidence>
<reference evidence="1 2" key="1">
    <citation type="journal article" date="2018" name="Sci. Rep.">
        <title>Genomic signatures of local adaptation to the degree of environmental predictability in rotifers.</title>
        <authorList>
            <person name="Franch-Gras L."/>
            <person name="Hahn C."/>
            <person name="Garcia-Roger E.M."/>
            <person name="Carmona M.J."/>
            <person name="Serra M."/>
            <person name="Gomez A."/>
        </authorList>
    </citation>
    <scope>NUCLEOTIDE SEQUENCE [LARGE SCALE GENOMIC DNA]</scope>
    <source>
        <strain evidence="1">HYR1</strain>
    </source>
</reference>
<organism evidence="1 2">
    <name type="scientific">Brachionus plicatilis</name>
    <name type="common">Marine rotifer</name>
    <name type="synonym">Brachionus muelleri</name>
    <dbReference type="NCBI Taxonomy" id="10195"/>
    <lineage>
        <taxon>Eukaryota</taxon>
        <taxon>Metazoa</taxon>
        <taxon>Spiralia</taxon>
        <taxon>Gnathifera</taxon>
        <taxon>Rotifera</taxon>
        <taxon>Eurotatoria</taxon>
        <taxon>Monogononta</taxon>
        <taxon>Pseudotrocha</taxon>
        <taxon>Ploima</taxon>
        <taxon>Brachionidae</taxon>
        <taxon>Brachionus</taxon>
    </lineage>
</organism>
<sequence>MTIYGQFYLQIAHRNKLIYMTFLRSLQTFNLNEIEKLIMNAEKLQSKDLDNDFDSFIYQEILDLS</sequence>
<accession>A0A3M7SZL9</accession>
<evidence type="ECO:0000313" key="1">
    <source>
        <dbReference type="EMBL" id="RNA41214.1"/>
    </source>
</evidence>
<keyword evidence="2" id="KW-1185">Reference proteome</keyword>
<protein>
    <submittedName>
        <fullName evidence="1">Uncharacterized protein</fullName>
    </submittedName>
</protein>
<comment type="caution">
    <text evidence="1">The sequence shown here is derived from an EMBL/GenBank/DDBJ whole genome shotgun (WGS) entry which is preliminary data.</text>
</comment>
<dbReference type="AlphaFoldDB" id="A0A3M7SZL9"/>